<keyword evidence="1" id="KW-0808">Transferase</keyword>
<keyword evidence="1" id="KW-0032">Aminotransferase</keyword>
<sequence length="129" mass="15043">MVERVEARAERFFWKGRSYLERDERRVFSLFCKSERAASTSRKNAFALGENAPKFPDQLHKPFKTMIGVIRDFGRKVVEFLVDFLRKGSELFLEEEHVSFSNFIYDFGSGVIDLFVDVLFECGNVNITL</sequence>
<dbReference type="EMBL" id="BDSA01000060">
    <property type="protein sequence ID" value="GBE63493.1"/>
    <property type="molecule type" value="Genomic_DNA"/>
</dbReference>
<reference evidence="1 2" key="1">
    <citation type="journal article" date="2017" name="BMC Genomics">
        <title>Whole-genome assembly of Babesia ovata and comparative genomics between closely related pathogens.</title>
        <authorList>
            <person name="Yamagishi J."/>
            <person name="Asada M."/>
            <person name="Hakimi H."/>
            <person name="Tanaka T.Q."/>
            <person name="Sugimoto C."/>
            <person name="Kawazu S."/>
        </authorList>
    </citation>
    <scope>NUCLEOTIDE SEQUENCE [LARGE SCALE GENOMIC DNA]</scope>
    <source>
        <strain evidence="1 2">Miyake</strain>
    </source>
</reference>
<accession>A0A2H6KKH2</accession>
<protein>
    <submittedName>
        <fullName evidence="1">Histidinol phosphate aminotransferase, putative</fullName>
    </submittedName>
</protein>
<dbReference type="AlphaFoldDB" id="A0A2H6KKH2"/>
<organism evidence="1 2">
    <name type="scientific">Babesia ovata</name>
    <dbReference type="NCBI Taxonomy" id="189622"/>
    <lineage>
        <taxon>Eukaryota</taxon>
        <taxon>Sar</taxon>
        <taxon>Alveolata</taxon>
        <taxon>Apicomplexa</taxon>
        <taxon>Aconoidasida</taxon>
        <taxon>Piroplasmida</taxon>
        <taxon>Babesiidae</taxon>
        <taxon>Babesia</taxon>
    </lineage>
</organism>
<keyword evidence="2" id="KW-1185">Reference proteome</keyword>
<dbReference type="Proteomes" id="UP000236319">
    <property type="component" value="Unassembled WGS sequence"/>
</dbReference>
<dbReference type="GO" id="GO:0008483">
    <property type="term" value="F:transaminase activity"/>
    <property type="evidence" value="ECO:0007669"/>
    <property type="project" value="UniProtKB-KW"/>
</dbReference>
<evidence type="ECO:0000313" key="1">
    <source>
        <dbReference type="EMBL" id="GBE63493.1"/>
    </source>
</evidence>
<comment type="caution">
    <text evidence="1">The sequence shown here is derived from an EMBL/GenBank/DDBJ whole genome shotgun (WGS) entry which is preliminary data.</text>
</comment>
<evidence type="ECO:0000313" key="2">
    <source>
        <dbReference type="Proteomes" id="UP000236319"/>
    </source>
</evidence>
<dbReference type="RefSeq" id="XP_028869736.1">
    <property type="nucleotide sequence ID" value="XM_029013903.1"/>
</dbReference>
<name>A0A2H6KKH2_9APIC</name>
<dbReference type="GeneID" id="39877263"/>
<dbReference type="VEuPathDB" id="PiroplasmaDB:BOVATA_049860"/>
<gene>
    <name evidence="1" type="ORF">BOVATA_049860</name>
</gene>
<proteinExistence type="predicted"/>